<sequence>MVCCSVQLFYKYTYSSYSQWTNRRPNADLLVPFFHLFHRS</sequence>
<dbReference type="GO" id="GO:0016740">
    <property type="term" value="F:transferase activity"/>
    <property type="evidence" value="ECO:0007669"/>
    <property type="project" value="UniProtKB-KW"/>
</dbReference>
<protein>
    <submittedName>
        <fullName evidence="1">Ethanolaminephosphotransferase</fullName>
    </submittedName>
</protein>
<proteinExistence type="predicted"/>
<dbReference type="AlphaFoldDB" id="A0A0A9HWG4"/>
<accession>A0A0A9HWG4</accession>
<dbReference type="EMBL" id="GBRH01160653">
    <property type="protein sequence ID" value="JAE37243.1"/>
    <property type="molecule type" value="Transcribed_RNA"/>
</dbReference>
<organism evidence="1">
    <name type="scientific">Arundo donax</name>
    <name type="common">Giant reed</name>
    <name type="synonym">Donax arundinaceus</name>
    <dbReference type="NCBI Taxonomy" id="35708"/>
    <lineage>
        <taxon>Eukaryota</taxon>
        <taxon>Viridiplantae</taxon>
        <taxon>Streptophyta</taxon>
        <taxon>Embryophyta</taxon>
        <taxon>Tracheophyta</taxon>
        <taxon>Spermatophyta</taxon>
        <taxon>Magnoliopsida</taxon>
        <taxon>Liliopsida</taxon>
        <taxon>Poales</taxon>
        <taxon>Poaceae</taxon>
        <taxon>PACMAD clade</taxon>
        <taxon>Arundinoideae</taxon>
        <taxon>Arundineae</taxon>
        <taxon>Arundo</taxon>
    </lineage>
</organism>
<reference evidence="1" key="1">
    <citation type="submission" date="2014-09" db="EMBL/GenBank/DDBJ databases">
        <authorList>
            <person name="Magalhaes I.L.F."/>
            <person name="Oliveira U."/>
            <person name="Santos F.R."/>
            <person name="Vidigal T.H.D.A."/>
            <person name="Brescovit A.D."/>
            <person name="Santos A.J."/>
        </authorList>
    </citation>
    <scope>NUCLEOTIDE SEQUENCE</scope>
    <source>
        <tissue evidence="1">Shoot tissue taken approximately 20 cm above the soil surface</tissue>
    </source>
</reference>
<reference evidence="1" key="2">
    <citation type="journal article" date="2015" name="Data Brief">
        <title>Shoot transcriptome of the giant reed, Arundo donax.</title>
        <authorList>
            <person name="Barrero R.A."/>
            <person name="Guerrero F.D."/>
            <person name="Moolhuijzen P."/>
            <person name="Goolsby J.A."/>
            <person name="Tidwell J."/>
            <person name="Bellgard S.E."/>
            <person name="Bellgard M.I."/>
        </authorList>
    </citation>
    <scope>NUCLEOTIDE SEQUENCE</scope>
    <source>
        <tissue evidence="1">Shoot tissue taken approximately 20 cm above the soil surface</tissue>
    </source>
</reference>
<name>A0A0A9HWG4_ARUDO</name>
<keyword evidence="1" id="KW-0808">Transferase</keyword>
<evidence type="ECO:0000313" key="1">
    <source>
        <dbReference type="EMBL" id="JAE37243.1"/>
    </source>
</evidence>